<dbReference type="PROSITE" id="PS51013">
    <property type="entry name" value="PANNEXIN"/>
    <property type="match status" value="1"/>
</dbReference>
<feature type="transmembrane region" description="Helical" evidence="12">
    <location>
        <begin position="188"/>
        <end position="209"/>
    </location>
</feature>
<feature type="region of interest" description="Disordered" evidence="13">
    <location>
        <begin position="366"/>
        <end position="387"/>
    </location>
</feature>
<dbReference type="Proteomes" id="UP000678499">
    <property type="component" value="Unassembled WGS sequence"/>
</dbReference>
<sequence length="387" mass="44253">MLGTFGALSSKVKVNYAKIRLDNAIFRLHYRATSTFLIVACILVTSTQYIGSPIQCIMDGKKAPNAINTYCWIAATFSIPGSFGRSVGSEVAHPGVGPEEYVRNPNTGEYELADTVEHAYYQWVPFVLFLQAIMFYFPHYLWKSLEGGRVRSVVVSGCSRSVKDEERAGKRQILTRYMANHLRRHDAWFYQFVFCEMLNLINVIGNIFFTDKFLGYEFSNFGMEVAQFVDRDPEDRFDPMARVFPKVTKCTWHQFGPSGTIVKKDSLCVLAWNIINEKIYVFLWFWFVILAVVTALGFLYRLASVFYSPLRAKILLLKNAAAREEVECVLDQCHVGDWYFLSHISAEMDPRDFREFLKSLAAELKSGNNDSEPAEFSSLYPKSNDLA</sequence>
<keyword evidence="10 12" id="KW-0472">Membrane</keyword>
<organism evidence="14">
    <name type="scientific">Notodromas monacha</name>
    <dbReference type="NCBI Taxonomy" id="399045"/>
    <lineage>
        <taxon>Eukaryota</taxon>
        <taxon>Metazoa</taxon>
        <taxon>Ecdysozoa</taxon>
        <taxon>Arthropoda</taxon>
        <taxon>Crustacea</taxon>
        <taxon>Oligostraca</taxon>
        <taxon>Ostracoda</taxon>
        <taxon>Podocopa</taxon>
        <taxon>Podocopida</taxon>
        <taxon>Cypridocopina</taxon>
        <taxon>Cypridoidea</taxon>
        <taxon>Cyprididae</taxon>
        <taxon>Notodromas</taxon>
    </lineage>
</organism>
<feature type="transmembrane region" description="Helical" evidence="12">
    <location>
        <begin position="120"/>
        <end position="142"/>
    </location>
</feature>
<keyword evidence="8 12" id="KW-1133">Transmembrane helix</keyword>
<evidence type="ECO:0000256" key="2">
    <source>
        <dbReference type="ARBA" id="ARBA00004651"/>
    </source>
</evidence>
<protein>
    <recommendedName>
        <fullName evidence="12">Innexin</fullName>
    </recommendedName>
</protein>
<keyword evidence="11 12" id="KW-0407">Ion channel</keyword>
<keyword evidence="9 12" id="KW-0406">Ion transport</keyword>
<evidence type="ECO:0000256" key="5">
    <source>
        <dbReference type="ARBA" id="ARBA00022692"/>
    </source>
</evidence>
<evidence type="ECO:0000256" key="13">
    <source>
        <dbReference type="SAM" id="MobiDB-lite"/>
    </source>
</evidence>
<dbReference type="GO" id="GO:0034220">
    <property type="term" value="P:monoatomic ion transmembrane transport"/>
    <property type="evidence" value="ECO:0007669"/>
    <property type="project" value="UniProtKB-KW"/>
</dbReference>
<dbReference type="GO" id="GO:0007602">
    <property type="term" value="P:phototransduction"/>
    <property type="evidence" value="ECO:0007669"/>
    <property type="project" value="TreeGrafter"/>
</dbReference>
<evidence type="ECO:0000313" key="14">
    <source>
        <dbReference type="EMBL" id="CAD7276965.1"/>
    </source>
</evidence>
<reference evidence="14" key="1">
    <citation type="submission" date="2020-11" db="EMBL/GenBank/DDBJ databases">
        <authorList>
            <person name="Tran Van P."/>
        </authorList>
    </citation>
    <scope>NUCLEOTIDE SEQUENCE</scope>
</reference>
<keyword evidence="7" id="KW-0965">Cell junction</keyword>
<dbReference type="OrthoDB" id="5867527at2759"/>
<evidence type="ECO:0000256" key="6">
    <source>
        <dbReference type="ARBA" id="ARBA00022868"/>
    </source>
</evidence>
<accession>A0A7R9GDF1</accession>
<dbReference type="InterPro" id="IPR000990">
    <property type="entry name" value="Innexin"/>
</dbReference>
<dbReference type="GO" id="GO:0005921">
    <property type="term" value="C:gap junction"/>
    <property type="evidence" value="ECO:0007669"/>
    <property type="project" value="UniProtKB-SubCell"/>
</dbReference>
<keyword evidence="5 12" id="KW-0812">Transmembrane</keyword>
<comment type="similarity">
    <text evidence="12">Belongs to the pannexin family.</text>
</comment>
<comment type="function">
    <text evidence="12">Structural component of the gap junctions.</text>
</comment>
<dbReference type="PRINTS" id="PR01262">
    <property type="entry name" value="INNEXIN"/>
</dbReference>
<dbReference type="AlphaFoldDB" id="A0A7R9GDF1"/>
<evidence type="ECO:0000256" key="4">
    <source>
        <dbReference type="ARBA" id="ARBA00022475"/>
    </source>
</evidence>
<proteinExistence type="inferred from homology"/>
<keyword evidence="3 12" id="KW-0813">Transport</keyword>
<dbReference type="PANTHER" id="PTHR11893">
    <property type="entry name" value="INNEXIN"/>
    <property type="match status" value="1"/>
</dbReference>
<keyword evidence="15" id="KW-1185">Reference proteome</keyword>
<comment type="subcellular location">
    <subcellularLocation>
        <location evidence="1">Cell junction</location>
        <location evidence="1">Gap junction</location>
    </subcellularLocation>
    <subcellularLocation>
        <location evidence="2 12">Cell membrane</location>
        <topology evidence="2 12">Multi-pass membrane protein</topology>
    </subcellularLocation>
</comment>
<name>A0A7R9GDF1_9CRUS</name>
<evidence type="ECO:0000256" key="12">
    <source>
        <dbReference type="RuleBase" id="RU010713"/>
    </source>
</evidence>
<feature type="transmembrane region" description="Helical" evidence="12">
    <location>
        <begin position="28"/>
        <end position="50"/>
    </location>
</feature>
<dbReference type="GO" id="GO:0005886">
    <property type="term" value="C:plasma membrane"/>
    <property type="evidence" value="ECO:0007669"/>
    <property type="project" value="UniProtKB-SubCell"/>
</dbReference>
<keyword evidence="4" id="KW-1003">Cell membrane</keyword>
<dbReference type="Pfam" id="PF00876">
    <property type="entry name" value="Innexin"/>
    <property type="match status" value="1"/>
</dbReference>
<evidence type="ECO:0000256" key="3">
    <source>
        <dbReference type="ARBA" id="ARBA00022448"/>
    </source>
</evidence>
<evidence type="ECO:0000313" key="15">
    <source>
        <dbReference type="Proteomes" id="UP000678499"/>
    </source>
</evidence>
<dbReference type="PANTHER" id="PTHR11893:SF41">
    <property type="entry name" value="INNEXIN INX2"/>
    <property type="match status" value="1"/>
</dbReference>
<evidence type="ECO:0000256" key="9">
    <source>
        <dbReference type="ARBA" id="ARBA00023065"/>
    </source>
</evidence>
<evidence type="ECO:0000256" key="8">
    <source>
        <dbReference type="ARBA" id="ARBA00022989"/>
    </source>
</evidence>
<feature type="transmembrane region" description="Helical" evidence="12">
    <location>
        <begin position="279"/>
        <end position="303"/>
    </location>
</feature>
<evidence type="ECO:0000256" key="1">
    <source>
        <dbReference type="ARBA" id="ARBA00004610"/>
    </source>
</evidence>
<evidence type="ECO:0000256" key="10">
    <source>
        <dbReference type="ARBA" id="ARBA00023136"/>
    </source>
</evidence>
<keyword evidence="6" id="KW-0303">Gap junction</keyword>
<evidence type="ECO:0000256" key="11">
    <source>
        <dbReference type="ARBA" id="ARBA00023303"/>
    </source>
</evidence>
<gene>
    <name evidence="12" type="primary">inx</name>
    <name evidence="14" type="ORF">NMOB1V02_LOCUS4708</name>
</gene>
<evidence type="ECO:0000256" key="7">
    <source>
        <dbReference type="ARBA" id="ARBA00022949"/>
    </source>
</evidence>
<dbReference type="GO" id="GO:0005243">
    <property type="term" value="F:gap junction channel activity"/>
    <property type="evidence" value="ECO:0007669"/>
    <property type="project" value="TreeGrafter"/>
</dbReference>
<dbReference type="EMBL" id="CAJPEX010000760">
    <property type="protein sequence ID" value="CAG0917117.1"/>
    <property type="molecule type" value="Genomic_DNA"/>
</dbReference>
<dbReference type="EMBL" id="OA882797">
    <property type="protein sequence ID" value="CAD7276965.1"/>
    <property type="molecule type" value="Genomic_DNA"/>
</dbReference>